<dbReference type="PANTHER" id="PTHR11800">
    <property type="entry name" value="DNA-DIRECTED RNA POLYMERASE"/>
    <property type="match status" value="1"/>
</dbReference>
<evidence type="ECO:0000256" key="1">
    <source>
        <dbReference type="ARBA" id="ARBA00004123"/>
    </source>
</evidence>
<protein>
    <recommendedName>
        <fullName evidence="2">DNA-directed RNA polymerases I and III subunit RPAC1</fullName>
    </recommendedName>
</protein>
<dbReference type="GO" id="GO:0003899">
    <property type="term" value="F:DNA-directed RNA polymerase activity"/>
    <property type="evidence" value="ECO:0007669"/>
    <property type="project" value="InterPro"/>
</dbReference>
<proteinExistence type="inferred from homology"/>
<evidence type="ECO:0000256" key="2">
    <source>
        <dbReference type="ARBA" id="ARBA00022083"/>
    </source>
</evidence>
<dbReference type="STRING" id="3983.A0A2C9UDH4"/>
<keyword evidence="4" id="KW-0804">Transcription</keyword>
<dbReference type="HAMAP" id="MF_00320">
    <property type="entry name" value="RNApol_arch_Rpo3"/>
    <property type="match status" value="1"/>
</dbReference>
<dbReference type="Pfam" id="PF01193">
    <property type="entry name" value="RNA_pol_L"/>
    <property type="match status" value="1"/>
</dbReference>
<dbReference type="CDD" id="cd07032">
    <property type="entry name" value="RNAP_I_II_AC40"/>
    <property type="match status" value="1"/>
</dbReference>
<evidence type="ECO:0000313" key="9">
    <source>
        <dbReference type="Proteomes" id="UP000091857"/>
    </source>
</evidence>
<dbReference type="Gene3D" id="3.30.1360.10">
    <property type="entry name" value="RNA polymerase, RBP11-like subunit"/>
    <property type="match status" value="1"/>
</dbReference>
<dbReference type="Proteomes" id="UP000091857">
    <property type="component" value="Chromosome 15"/>
</dbReference>
<dbReference type="InterPro" id="IPR022842">
    <property type="entry name" value="RNAP_Rpo3/Rpb3/RPAC1"/>
</dbReference>
<evidence type="ECO:0000256" key="3">
    <source>
        <dbReference type="ARBA" id="ARBA00022478"/>
    </source>
</evidence>
<organism evidence="8 9">
    <name type="scientific">Manihot esculenta</name>
    <name type="common">Cassava</name>
    <name type="synonym">Jatropha manihot</name>
    <dbReference type="NCBI Taxonomy" id="3983"/>
    <lineage>
        <taxon>Eukaryota</taxon>
        <taxon>Viridiplantae</taxon>
        <taxon>Streptophyta</taxon>
        <taxon>Embryophyta</taxon>
        <taxon>Tracheophyta</taxon>
        <taxon>Spermatophyta</taxon>
        <taxon>Magnoliopsida</taxon>
        <taxon>eudicotyledons</taxon>
        <taxon>Gunneridae</taxon>
        <taxon>Pentapetalae</taxon>
        <taxon>rosids</taxon>
        <taxon>fabids</taxon>
        <taxon>Malpighiales</taxon>
        <taxon>Euphorbiaceae</taxon>
        <taxon>Crotonoideae</taxon>
        <taxon>Manihoteae</taxon>
        <taxon>Manihot</taxon>
    </lineage>
</organism>
<accession>A0A2C9UDH4</accession>
<evidence type="ECO:0000256" key="6">
    <source>
        <dbReference type="ARBA" id="ARBA00025804"/>
    </source>
</evidence>
<sequence>MSKQENTENKKFSIWDLPDVPMGQLPPHLQLQRTRVVCKADAPIHTDNIIYSGAYASMGIDNSVHLGSFRDNFKVEVIRLTKDDMEFDMIGIDAAIANSFRRILISELPTMAIEKVLIANNTSLIQDEVLSHRLGLIPISADPRLFEYLSANDTPNEKNTIVFKLHVRCKRGEPRRTVYSEELKWLPNGSEFIKESEKVDTKPSTYTSFTCSQDSLQNSSSKPIGPAEDKIILAKLGPGQEIELEAHAVKGIGKTHAKWSPVATAWYRMLPEVVLLEDVEDETAEELKKKCPVNVFDIEDIGNGKKRATVARPRACTLCRECIRGEEWDKRVALRRVKDHFIFTIESAGALPPEVLFPEAVKILEDKCERVITELS</sequence>
<dbReference type="GO" id="GO:0046983">
    <property type="term" value="F:protein dimerization activity"/>
    <property type="evidence" value="ECO:0007669"/>
    <property type="project" value="InterPro"/>
</dbReference>
<dbReference type="GO" id="GO:0005736">
    <property type="term" value="C:RNA polymerase I complex"/>
    <property type="evidence" value="ECO:0000318"/>
    <property type="project" value="GO_Central"/>
</dbReference>
<feature type="domain" description="DNA-directed RNA polymerase RpoA/D/Rpb3-type" evidence="7">
    <location>
        <begin position="84"/>
        <end position="374"/>
    </location>
</feature>
<dbReference type="InterPro" id="IPR011262">
    <property type="entry name" value="DNA-dir_RNA_pol_insert"/>
</dbReference>
<dbReference type="SUPFAM" id="SSF55257">
    <property type="entry name" value="RBP11-like subunits of RNA polymerase"/>
    <property type="match status" value="1"/>
</dbReference>
<keyword evidence="5" id="KW-0539">Nucleus</keyword>
<evidence type="ECO:0000313" key="8">
    <source>
        <dbReference type="EMBL" id="OAY28328.1"/>
    </source>
</evidence>
<evidence type="ECO:0000259" key="7">
    <source>
        <dbReference type="SMART" id="SM00662"/>
    </source>
</evidence>
<dbReference type="InterPro" id="IPR050518">
    <property type="entry name" value="Rpo3/RPB3_RNA_Pol_subunit"/>
</dbReference>
<dbReference type="GO" id="GO:0005666">
    <property type="term" value="C:RNA polymerase III complex"/>
    <property type="evidence" value="ECO:0000318"/>
    <property type="project" value="GO_Central"/>
</dbReference>
<dbReference type="OMA" id="KKKCRAF"/>
<dbReference type="PROSITE" id="PS00446">
    <property type="entry name" value="RNA_POL_D_30KD"/>
    <property type="match status" value="1"/>
</dbReference>
<dbReference type="PANTHER" id="PTHR11800:SF13">
    <property type="entry name" value="DNA-DIRECTED RNA POLYMERASES I AND III SUBUNIT RPAC1"/>
    <property type="match status" value="1"/>
</dbReference>
<dbReference type="FunFam" id="2.170.120.12:FF:000004">
    <property type="entry name" value="RNA polymerase I subunit 43"/>
    <property type="match status" value="1"/>
</dbReference>
<dbReference type="GO" id="GO:0003677">
    <property type="term" value="F:DNA binding"/>
    <property type="evidence" value="ECO:0007669"/>
    <property type="project" value="InterPro"/>
</dbReference>
<dbReference type="InterPro" id="IPR033901">
    <property type="entry name" value="RNAPI/III_AC40"/>
</dbReference>
<dbReference type="SUPFAM" id="SSF56553">
    <property type="entry name" value="Insert subdomain of RNA polymerase alpha subunit"/>
    <property type="match status" value="1"/>
</dbReference>
<keyword evidence="9" id="KW-1185">Reference proteome</keyword>
<name>A0A2C9UDH4_MANES</name>
<dbReference type="SMART" id="SM00662">
    <property type="entry name" value="RPOLD"/>
    <property type="match status" value="1"/>
</dbReference>
<dbReference type="InterPro" id="IPR036643">
    <property type="entry name" value="RNApol_insert_sf"/>
</dbReference>
<dbReference type="InterPro" id="IPR001514">
    <property type="entry name" value="DNA-dir_RNA_pol_30-40kDasu_CS"/>
</dbReference>
<dbReference type="Gene3D" id="2.170.120.12">
    <property type="entry name" value="DNA-directed RNA polymerase, insert domain"/>
    <property type="match status" value="1"/>
</dbReference>
<evidence type="ECO:0000256" key="5">
    <source>
        <dbReference type="ARBA" id="ARBA00023242"/>
    </source>
</evidence>
<keyword evidence="3" id="KW-0240">DNA-directed RNA polymerase</keyword>
<comment type="subcellular location">
    <subcellularLocation>
        <location evidence="1">Nucleus</location>
    </subcellularLocation>
</comment>
<dbReference type="InterPro" id="IPR011263">
    <property type="entry name" value="DNA-dir_RNA_pol_RpoA/D/Rpb3"/>
</dbReference>
<dbReference type="AlphaFoldDB" id="A0A2C9UDH4"/>
<evidence type="ECO:0000256" key="4">
    <source>
        <dbReference type="ARBA" id="ARBA00023163"/>
    </source>
</evidence>
<reference evidence="9" key="1">
    <citation type="journal article" date="2016" name="Nat. Biotechnol.">
        <title>Sequencing wild and cultivated cassava and related species reveals extensive interspecific hybridization and genetic diversity.</title>
        <authorList>
            <person name="Bredeson J.V."/>
            <person name="Lyons J.B."/>
            <person name="Prochnik S.E."/>
            <person name="Wu G.A."/>
            <person name="Ha C.M."/>
            <person name="Edsinger-Gonzales E."/>
            <person name="Grimwood J."/>
            <person name="Schmutz J."/>
            <person name="Rabbi I.Y."/>
            <person name="Egesi C."/>
            <person name="Nauluvula P."/>
            <person name="Lebot V."/>
            <person name="Ndunguru J."/>
            <person name="Mkamilo G."/>
            <person name="Bart R.S."/>
            <person name="Setter T.L."/>
            <person name="Gleadow R.M."/>
            <person name="Kulakow P."/>
            <person name="Ferguson M.E."/>
            <person name="Rounsley S."/>
            <person name="Rokhsar D.S."/>
        </authorList>
    </citation>
    <scope>NUCLEOTIDE SEQUENCE [LARGE SCALE GENOMIC DNA]</scope>
    <source>
        <strain evidence="9">cv. AM560-2</strain>
    </source>
</reference>
<dbReference type="Gramene" id="Manes.15G058300.1.v8.1">
    <property type="protein sequence ID" value="Manes.15G058300.1.v8.1.CDS"/>
    <property type="gene ID" value="Manes.15G058300.v8.1"/>
</dbReference>
<dbReference type="Pfam" id="PF01000">
    <property type="entry name" value="RNA_pol_A_bac"/>
    <property type="match status" value="1"/>
</dbReference>
<dbReference type="GO" id="GO:0006351">
    <property type="term" value="P:DNA-templated transcription"/>
    <property type="evidence" value="ECO:0007669"/>
    <property type="project" value="InterPro"/>
</dbReference>
<dbReference type="InterPro" id="IPR036603">
    <property type="entry name" value="RBP11-like"/>
</dbReference>
<comment type="similarity">
    <text evidence="6">Belongs to the archaeal Rpo3/eukaryotic RPB3 RNA polymerase subunit family.</text>
</comment>
<dbReference type="EMBL" id="CM004401">
    <property type="protein sequence ID" value="OAY28328.1"/>
    <property type="molecule type" value="Genomic_DNA"/>
</dbReference>
<comment type="caution">
    <text evidence="8">The sequence shown here is derived from an EMBL/GenBank/DDBJ whole genome shotgun (WGS) entry which is preliminary data.</text>
</comment>
<dbReference type="OrthoDB" id="270173at2759"/>
<gene>
    <name evidence="8" type="ORF">MANES_15G058300v8</name>
</gene>